<dbReference type="Proteomes" id="UP000315813">
    <property type="component" value="Segment"/>
</dbReference>
<sequence length="161" mass="18072">MQLTINDYLIDKARAELTLYMILEAHRLQKELGFGYVESDTAPGKFNLLKAAFAHSLRTCEPLPVYAGGSDNTIYTSKEGNWAFRFCHDVAHVLLNAGFGSADEAKVSKYQADRVAKHFGKGSLEHRLFVADTLGQVAYYAVHNDFPENQLAFVRSMLTRH</sequence>
<protein>
    <submittedName>
        <fullName evidence="1">Uncharacterized protein</fullName>
    </submittedName>
</protein>
<accession>A0A4Y5TNN8</accession>
<keyword evidence="2" id="KW-1185">Reference proteome</keyword>
<organism evidence="1 2">
    <name type="scientific">Bordetella phage vB_BbrP_BB8</name>
    <dbReference type="NCBI Taxonomy" id="2587820"/>
    <lineage>
        <taxon>Viruses</taxon>
        <taxon>Duplodnaviria</taxon>
        <taxon>Heunggongvirae</taxon>
        <taxon>Uroviricota</taxon>
        <taxon>Caudoviricetes</taxon>
        <taxon>Autographivirales</taxon>
        <taxon>Autographivirales incertae sedis</taxon>
        <taxon>Vistulavirus</taxon>
        <taxon>Vistulavirus BB8</taxon>
    </lineage>
</organism>
<name>A0A4Y5TNN8_9CAUD</name>
<gene>
    <name evidence="1" type="ORF">bb8_p03</name>
</gene>
<reference evidence="1 2" key="1">
    <citation type="submission" date="2019-05" db="EMBL/GenBank/DDBJ databases">
        <authorList>
            <person name="Karczewska-Golec J."/>
            <person name="Decewicz P."/>
            <person name="Golec P."/>
        </authorList>
    </citation>
    <scope>NUCLEOTIDE SEQUENCE [LARGE SCALE GENOMIC DNA]</scope>
</reference>
<evidence type="ECO:0000313" key="1">
    <source>
        <dbReference type="EMBL" id="QDB70978.1"/>
    </source>
</evidence>
<proteinExistence type="predicted"/>
<dbReference type="EMBL" id="MK984681">
    <property type="protein sequence ID" value="QDB70978.1"/>
    <property type="molecule type" value="Genomic_DNA"/>
</dbReference>
<evidence type="ECO:0000313" key="2">
    <source>
        <dbReference type="Proteomes" id="UP000315813"/>
    </source>
</evidence>